<proteinExistence type="predicted"/>
<feature type="compositionally biased region" description="Basic and acidic residues" evidence="1">
    <location>
        <begin position="69"/>
        <end position="78"/>
    </location>
</feature>
<dbReference type="EMBL" id="LR877153">
    <property type="protein sequence ID" value="CAD2217668.1"/>
    <property type="molecule type" value="Genomic_DNA"/>
</dbReference>
<dbReference type="Proteomes" id="UP000515908">
    <property type="component" value="Chromosome 09"/>
</dbReference>
<dbReference type="AlphaFoldDB" id="A0A7G2CCW2"/>
<gene>
    <name evidence="2" type="ORF">ADEAN_000514800</name>
</gene>
<evidence type="ECO:0000313" key="2">
    <source>
        <dbReference type="EMBL" id="CAD2217668.1"/>
    </source>
</evidence>
<sequence>MDKTFSKRENKEEVVLAHPAIGALLNGDHKDNNNFSLLMRLVNENRIFTNVPTEKKVHNNNNNNSGRDGLSKPEQDEADHHRELLFALADYNPTMNLKYNDIVKERMNISHTLSAVKALAETVQEEVEGTTKWKKEQSVFPVLENKNNNDVEKGACLDVWRRLLRLAQQRNENRFHTIQTNNKNVNWQKYVEEMSGICANLYHPNQKAFFAEKSDFQLHEILSAEPTNKNKPAKKLIVSLTDTKLENTNYLHSPKCEEDFQHAFADNTVYMHFVLFHCGKSLMEVSFFLLDALRRATDGAGVFRPPQLADLRFNQYYDDGCTATQLGSIRLSFSPDHNEQERFTASVNVLQSLLWDLEKTAYQHKTNHQDYTPMAVELLRWRSFPCAVRHPSQVQYALLLRGLYLRKPSIDTFTHKIIHQISQKFPNYYAAPHFGPVGCVLCRSYHVSSALAFQRVGEALVMTVLLCSWKLFSQGGNSEAPVPEWILRIVRALFLQQERRPAQLRALWLEVVPPPIRAHFETASAHLLFNVLASHRVKEMQAEDPLSAPQPGDFVHDGVASPASGGSTRSEWSAEFPWRETGDNDVVRTACEGIRPIFTSDEATGLGQEHIALPVVDHRDTCVAVQELSAQLGLAPRSTTPPYANAAPPPFRPLLAGLTGFPHADKPWVKLFREVSFDKASDRYRLFTDYELAERKGRDYAQRSRGQQRQLWPLSKRGRAVTERLPVGLSAAAAMHRPEDGYHSLVMHVTVSDDTYISNFLREIAKISQQW</sequence>
<keyword evidence="3" id="KW-1185">Reference proteome</keyword>
<dbReference type="VEuPathDB" id="TriTrypDB:ADEAN_000514800"/>
<evidence type="ECO:0000313" key="3">
    <source>
        <dbReference type="Proteomes" id="UP000515908"/>
    </source>
</evidence>
<feature type="region of interest" description="Disordered" evidence="1">
    <location>
        <begin position="52"/>
        <end position="78"/>
    </location>
</feature>
<name>A0A7G2CCW2_9TRYP</name>
<reference evidence="2 3" key="1">
    <citation type="submission" date="2020-08" db="EMBL/GenBank/DDBJ databases">
        <authorList>
            <person name="Newling K."/>
            <person name="Davey J."/>
            <person name="Forrester S."/>
        </authorList>
    </citation>
    <scope>NUCLEOTIDE SEQUENCE [LARGE SCALE GENOMIC DNA]</scope>
    <source>
        <strain evidence="3">Crithidia deanei Carvalho (ATCC PRA-265)</strain>
    </source>
</reference>
<evidence type="ECO:0000256" key="1">
    <source>
        <dbReference type="SAM" id="MobiDB-lite"/>
    </source>
</evidence>
<feature type="region of interest" description="Disordered" evidence="1">
    <location>
        <begin position="545"/>
        <end position="576"/>
    </location>
</feature>
<protein>
    <submittedName>
        <fullName evidence="2">Uncharacterized protein</fullName>
    </submittedName>
</protein>
<accession>A0A7G2CCW2</accession>
<organism evidence="2 3">
    <name type="scientific">Angomonas deanei</name>
    <dbReference type="NCBI Taxonomy" id="59799"/>
    <lineage>
        <taxon>Eukaryota</taxon>
        <taxon>Discoba</taxon>
        <taxon>Euglenozoa</taxon>
        <taxon>Kinetoplastea</taxon>
        <taxon>Metakinetoplastina</taxon>
        <taxon>Trypanosomatida</taxon>
        <taxon>Trypanosomatidae</taxon>
        <taxon>Strigomonadinae</taxon>
        <taxon>Angomonas</taxon>
    </lineage>
</organism>